<name>A0ABW4A0L1_9ACTN</name>
<reference evidence="4" key="1">
    <citation type="journal article" date="2019" name="Int. J. Syst. Evol. Microbiol.">
        <title>The Global Catalogue of Microorganisms (GCM) 10K type strain sequencing project: providing services to taxonomists for standard genome sequencing and annotation.</title>
        <authorList>
            <consortium name="The Broad Institute Genomics Platform"/>
            <consortium name="The Broad Institute Genome Sequencing Center for Infectious Disease"/>
            <person name="Wu L."/>
            <person name="Ma J."/>
        </authorList>
    </citation>
    <scope>NUCLEOTIDE SEQUENCE [LARGE SCALE GENOMIC DNA]</scope>
    <source>
        <strain evidence="4">CCM 7526</strain>
    </source>
</reference>
<gene>
    <name evidence="3" type="ORF">ACFQ5G_02060</name>
</gene>
<dbReference type="Gene3D" id="3.40.710.10">
    <property type="entry name" value="DD-peptidase/beta-lactamase superfamily"/>
    <property type="match status" value="1"/>
</dbReference>
<dbReference type="Pfam" id="PF00144">
    <property type="entry name" value="Beta-lactamase"/>
    <property type="match status" value="1"/>
</dbReference>
<keyword evidence="4" id="KW-1185">Reference proteome</keyword>
<evidence type="ECO:0000313" key="3">
    <source>
        <dbReference type="EMBL" id="MFD1364121.1"/>
    </source>
</evidence>
<organism evidence="3 4">
    <name type="scientific">Actinoplanes sichuanensis</name>
    <dbReference type="NCBI Taxonomy" id="512349"/>
    <lineage>
        <taxon>Bacteria</taxon>
        <taxon>Bacillati</taxon>
        <taxon>Actinomycetota</taxon>
        <taxon>Actinomycetes</taxon>
        <taxon>Micromonosporales</taxon>
        <taxon>Micromonosporaceae</taxon>
        <taxon>Actinoplanes</taxon>
    </lineage>
</organism>
<dbReference type="Proteomes" id="UP001597183">
    <property type="component" value="Unassembled WGS sequence"/>
</dbReference>
<keyword evidence="3" id="KW-0378">Hydrolase</keyword>
<proteinExistence type="predicted"/>
<protein>
    <submittedName>
        <fullName evidence="3">Serine hydrolase domain-containing protein</fullName>
        <ecNumber evidence="3">3.-.-.-</ecNumber>
    </submittedName>
</protein>
<dbReference type="GO" id="GO:0016787">
    <property type="term" value="F:hydrolase activity"/>
    <property type="evidence" value="ECO:0007669"/>
    <property type="project" value="UniProtKB-KW"/>
</dbReference>
<dbReference type="EMBL" id="JBHTMK010000004">
    <property type="protein sequence ID" value="MFD1364121.1"/>
    <property type="molecule type" value="Genomic_DNA"/>
</dbReference>
<evidence type="ECO:0000313" key="4">
    <source>
        <dbReference type="Proteomes" id="UP001597183"/>
    </source>
</evidence>
<accession>A0ABW4A0L1</accession>
<dbReference type="SUPFAM" id="SSF56601">
    <property type="entry name" value="beta-lactamase/transpeptidase-like"/>
    <property type="match status" value="1"/>
</dbReference>
<comment type="caution">
    <text evidence="3">The sequence shown here is derived from an EMBL/GenBank/DDBJ whole genome shotgun (WGS) entry which is preliminary data.</text>
</comment>
<dbReference type="PANTHER" id="PTHR46825:SF7">
    <property type="entry name" value="D-ALANYL-D-ALANINE CARBOXYPEPTIDASE"/>
    <property type="match status" value="1"/>
</dbReference>
<feature type="chain" id="PRO_5045811620" evidence="1">
    <location>
        <begin position="27"/>
        <end position="391"/>
    </location>
</feature>
<dbReference type="InterPro" id="IPR050491">
    <property type="entry name" value="AmpC-like"/>
</dbReference>
<evidence type="ECO:0000256" key="1">
    <source>
        <dbReference type="SAM" id="SignalP"/>
    </source>
</evidence>
<dbReference type="InterPro" id="IPR012338">
    <property type="entry name" value="Beta-lactam/transpept-like"/>
</dbReference>
<sequence length="391" mass="41583">MTIRARYVLPLAGVLLVTATAVPSVAVAPHRPEPDGLTQLQRDVDELYATGATGVLAEVSGSGRPQAARAGVADPAIGQPVAWNTRHRIESTTKTFVATVVLQLVGEGRLGLDDPVQRWLPGLVAGNGHNGGAITVRQLLGHTSGLPDYADDLPLAQATSQAAFNRERFRAYPSEQLVAMAMRHPPLFAPGQGWAYSNTNYVLAGMIIERVTGAPWEQAVHERIVVPLGLTDTVLPGSSAHLPSPRLAPYQRLQPGSPPADVSTRVAGHADASIISTTEDVNRFLRGLLSGGLLKPAQLREMQTTRLAEPFTAVWDEPGYGLGLMRRRLPCGGWAWFHGGGWWNAITDNAVTADGRRSVTVFLAGSLDPGQDPTAQARASAKLIDHALCAA</sequence>
<dbReference type="EC" id="3.-.-.-" evidence="3"/>
<dbReference type="PANTHER" id="PTHR46825">
    <property type="entry name" value="D-ALANYL-D-ALANINE-CARBOXYPEPTIDASE/ENDOPEPTIDASE AMPH"/>
    <property type="match status" value="1"/>
</dbReference>
<keyword evidence="1" id="KW-0732">Signal</keyword>
<evidence type="ECO:0000259" key="2">
    <source>
        <dbReference type="Pfam" id="PF00144"/>
    </source>
</evidence>
<dbReference type="RefSeq" id="WP_317793962.1">
    <property type="nucleotide sequence ID" value="NZ_AP028461.1"/>
</dbReference>
<feature type="domain" description="Beta-lactamase-related" evidence="2">
    <location>
        <begin position="42"/>
        <end position="378"/>
    </location>
</feature>
<feature type="signal peptide" evidence="1">
    <location>
        <begin position="1"/>
        <end position="26"/>
    </location>
</feature>
<dbReference type="InterPro" id="IPR001466">
    <property type="entry name" value="Beta-lactam-related"/>
</dbReference>